<keyword evidence="3" id="KW-1185">Reference proteome</keyword>
<evidence type="ECO:0000313" key="3">
    <source>
        <dbReference type="Proteomes" id="UP000790347"/>
    </source>
</evidence>
<comment type="caution">
    <text evidence="2">The sequence shown here is derived from an EMBL/GenBank/DDBJ whole genome shotgun (WGS) entry which is preliminary data.</text>
</comment>
<gene>
    <name evidence="2" type="ORF">DERF_009340</name>
</gene>
<feature type="transmembrane region" description="Helical" evidence="1">
    <location>
        <begin position="59"/>
        <end position="81"/>
    </location>
</feature>
<proteinExistence type="predicted"/>
<dbReference type="EMBL" id="ASGP02000004">
    <property type="protein sequence ID" value="KAH9510840.1"/>
    <property type="molecule type" value="Genomic_DNA"/>
</dbReference>
<keyword evidence="1" id="KW-0812">Transmembrane</keyword>
<reference evidence="2" key="2">
    <citation type="journal article" date="2022" name="Res Sq">
        <title>Comparative Genomics Reveals Insights into the Divergent Evolution of Astigmatic Mites and Household Pest Adaptations.</title>
        <authorList>
            <person name="Xiong Q."/>
            <person name="Wan A.T.-Y."/>
            <person name="Liu X.-Y."/>
            <person name="Fung C.S.-H."/>
            <person name="Xiao X."/>
            <person name="Malainual N."/>
            <person name="Hou J."/>
            <person name="Wang L."/>
            <person name="Wang M."/>
            <person name="Yang K."/>
            <person name="Cui Y."/>
            <person name="Leung E."/>
            <person name="Nong W."/>
            <person name="Shin S.-K."/>
            <person name="Au S."/>
            <person name="Jeong K.Y."/>
            <person name="Chew F.T."/>
            <person name="Hui J."/>
            <person name="Leung T.F."/>
            <person name="Tungtrongchitr A."/>
            <person name="Zhong N."/>
            <person name="Liu Z."/>
            <person name="Tsui S."/>
        </authorList>
    </citation>
    <scope>NUCLEOTIDE SEQUENCE</scope>
    <source>
        <strain evidence="2">Derf</strain>
        <tissue evidence="2">Whole organism</tissue>
    </source>
</reference>
<evidence type="ECO:0000256" key="1">
    <source>
        <dbReference type="SAM" id="Phobius"/>
    </source>
</evidence>
<protein>
    <submittedName>
        <fullName evidence="2">Uncharacterized protein</fullName>
    </submittedName>
</protein>
<reference evidence="2" key="1">
    <citation type="submission" date="2013-05" db="EMBL/GenBank/DDBJ databases">
        <authorList>
            <person name="Yim A.K.Y."/>
            <person name="Chan T.F."/>
            <person name="Ji K.M."/>
            <person name="Liu X.Y."/>
            <person name="Zhou J.W."/>
            <person name="Li R.Q."/>
            <person name="Yang K.Y."/>
            <person name="Li J."/>
            <person name="Li M."/>
            <person name="Law P.T.W."/>
            <person name="Wu Y.L."/>
            <person name="Cai Z.L."/>
            <person name="Qin H."/>
            <person name="Bao Y."/>
            <person name="Leung R.K.K."/>
            <person name="Ng P.K.S."/>
            <person name="Zou J."/>
            <person name="Zhong X.J."/>
            <person name="Ran P.X."/>
            <person name="Zhong N.S."/>
            <person name="Liu Z.G."/>
            <person name="Tsui S.K.W."/>
        </authorList>
    </citation>
    <scope>NUCLEOTIDE SEQUENCE</scope>
    <source>
        <strain evidence="2">Derf</strain>
        <tissue evidence="2">Whole organism</tissue>
    </source>
</reference>
<name>A0A922HUW5_DERFA</name>
<dbReference type="Proteomes" id="UP000790347">
    <property type="component" value="Unassembled WGS sequence"/>
</dbReference>
<accession>A0A922HUW5</accession>
<sequence>MNRFLYMKQQAIYRPESRSRIVKILQIFKNHIYSLLLIVGIFFLNFGFLIHFFYSIADFSTFVFVQSILSTKIMAVALSVWSKIAAL</sequence>
<evidence type="ECO:0000313" key="2">
    <source>
        <dbReference type="EMBL" id="KAH9510840.1"/>
    </source>
</evidence>
<dbReference type="AlphaFoldDB" id="A0A922HUW5"/>
<organism evidence="2 3">
    <name type="scientific">Dermatophagoides farinae</name>
    <name type="common">American house dust mite</name>
    <dbReference type="NCBI Taxonomy" id="6954"/>
    <lineage>
        <taxon>Eukaryota</taxon>
        <taxon>Metazoa</taxon>
        <taxon>Ecdysozoa</taxon>
        <taxon>Arthropoda</taxon>
        <taxon>Chelicerata</taxon>
        <taxon>Arachnida</taxon>
        <taxon>Acari</taxon>
        <taxon>Acariformes</taxon>
        <taxon>Sarcoptiformes</taxon>
        <taxon>Astigmata</taxon>
        <taxon>Psoroptidia</taxon>
        <taxon>Analgoidea</taxon>
        <taxon>Pyroglyphidae</taxon>
        <taxon>Dermatophagoidinae</taxon>
        <taxon>Dermatophagoides</taxon>
    </lineage>
</organism>
<keyword evidence="1" id="KW-1133">Transmembrane helix</keyword>
<keyword evidence="1" id="KW-0472">Membrane</keyword>
<feature type="transmembrane region" description="Helical" evidence="1">
    <location>
        <begin position="32"/>
        <end position="53"/>
    </location>
</feature>